<dbReference type="Proteomes" id="UP000602510">
    <property type="component" value="Unassembled WGS sequence"/>
</dbReference>
<evidence type="ECO:0000313" key="3">
    <source>
        <dbReference type="Proteomes" id="UP000602510"/>
    </source>
</evidence>
<dbReference type="EMBL" id="JAACNO010000831">
    <property type="protein sequence ID" value="KAF4144619.1"/>
    <property type="molecule type" value="Genomic_DNA"/>
</dbReference>
<gene>
    <name evidence="1" type="ORF">GN244_ATG11990</name>
    <name evidence="2" type="ORF">GN958_ATG06149</name>
</gene>
<organism evidence="1 3">
    <name type="scientific">Phytophthora infestans</name>
    <name type="common">Potato late blight agent</name>
    <name type="synonym">Botrytis infestans</name>
    <dbReference type="NCBI Taxonomy" id="4787"/>
    <lineage>
        <taxon>Eukaryota</taxon>
        <taxon>Sar</taxon>
        <taxon>Stramenopiles</taxon>
        <taxon>Oomycota</taxon>
        <taxon>Peronosporomycetes</taxon>
        <taxon>Peronosporales</taxon>
        <taxon>Peronosporaceae</taxon>
        <taxon>Phytophthora</taxon>
    </lineage>
</organism>
<sequence length="79" mass="9001">MRNKVDIEYVSTSETLPTCQPSPMQFEKLRKELGGKDVNGVAKRQGLIKNLVKEGVVKRQRLVKEPGLWKAWATARTMM</sequence>
<comment type="caution">
    <text evidence="1">The sequence shown here is derived from an EMBL/GenBank/DDBJ whole genome shotgun (WGS) entry which is preliminary data.</text>
</comment>
<protein>
    <submittedName>
        <fullName evidence="1">Uncharacterized protein</fullName>
    </submittedName>
</protein>
<keyword evidence="3" id="KW-1185">Reference proteome</keyword>
<evidence type="ECO:0000313" key="2">
    <source>
        <dbReference type="EMBL" id="KAF4144619.1"/>
    </source>
</evidence>
<dbReference type="EMBL" id="WSZM01000286">
    <property type="protein sequence ID" value="KAF4035992.1"/>
    <property type="molecule type" value="Genomic_DNA"/>
</dbReference>
<dbReference type="Proteomes" id="UP000704712">
    <property type="component" value="Unassembled WGS sequence"/>
</dbReference>
<proteinExistence type="predicted"/>
<name>A0A833WBD9_PHYIN</name>
<accession>A0A833WBD9</accession>
<evidence type="ECO:0000313" key="1">
    <source>
        <dbReference type="EMBL" id="KAF4035992.1"/>
    </source>
</evidence>
<reference evidence="1" key="1">
    <citation type="submission" date="2020-04" db="EMBL/GenBank/DDBJ databases">
        <title>Hybrid Assembly of Korean Phytophthora infestans isolates.</title>
        <authorList>
            <person name="Prokchorchik M."/>
            <person name="Lee Y."/>
            <person name="Seo J."/>
            <person name="Cho J.-H."/>
            <person name="Park Y.-E."/>
            <person name="Jang D.-C."/>
            <person name="Im J.-S."/>
            <person name="Choi J.-G."/>
            <person name="Park H.-J."/>
            <person name="Lee G.-B."/>
            <person name="Lee Y.-G."/>
            <person name="Hong S.-Y."/>
            <person name="Cho K."/>
            <person name="Sohn K.H."/>
        </authorList>
    </citation>
    <scope>NUCLEOTIDE SEQUENCE</scope>
    <source>
        <strain evidence="1">KR_1_A1</strain>
        <strain evidence="2">KR_2_A2</strain>
    </source>
</reference>
<dbReference type="AlphaFoldDB" id="A0A833WBD9"/>